<proteinExistence type="predicted"/>
<sequence>MSIPNKTSQHILPTASNLLGFCLIVITSLHISNATINSILDEFTSIVAAMLCVSVMLSFFSIKSESRIWTHRLELAAEILFGISIIGIGIIVVVLLHKFWLK</sequence>
<organism evidence="2 3">
    <name type="scientific">Kaistella flava</name>
    <name type="common">ex Peng et al. 2021</name>
    <dbReference type="NCBI Taxonomy" id="2038776"/>
    <lineage>
        <taxon>Bacteria</taxon>
        <taxon>Pseudomonadati</taxon>
        <taxon>Bacteroidota</taxon>
        <taxon>Flavobacteriia</taxon>
        <taxon>Flavobacteriales</taxon>
        <taxon>Weeksellaceae</taxon>
        <taxon>Chryseobacterium group</taxon>
        <taxon>Kaistella</taxon>
    </lineage>
</organism>
<evidence type="ECO:0000313" key="2">
    <source>
        <dbReference type="EMBL" id="QOW09718.1"/>
    </source>
</evidence>
<feature type="transmembrane region" description="Helical" evidence="1">
    <location>
        <begin position="12"/>
        <end position="31"/>
    </location>
</feature>
<dbReference type="AlphaFoldDB" id="A0A7M2Y651"/>
<accession>A0A7M2Y651</accession>
<gene>
    <name evidence="2" type="ORF">Q73A0000_04730</name>
</gene>
<evidence type="ECO:0000313" key="3">
    <source>
        <dbReference type="Proteomes" id="UP000594195"/>
    </source>
</evidence>
<keyword evidence="1" id="KW-0472">Membrane</keyword>
<dbReference type="RefSeq" id="WP_193812933.1">
    <property type="nucleotide sequence ID" value="NZ_CP040442.1"/>
</dbReference>
<keyword evidence="1" id="KW-0812">Transmembrane</keyword>
<dbReference type="KEGG" id="kfa:Q73A0000_04730"/>
<protein>
    <submittedName>
        <fullName evidence="2">Uncharacterized protein</fullName>
    </submittedName>
</protein>
<name>A0A7M2Y651_9FLAO</name>
<feature type="transmembrane region" description="Helical" evidence="1">
    <location>
        <begin position="43"/>
        <end position="63"/>
    </location>
</feature>
<keyword evidence="1" id="KW-1133">Transmembrane helix</keyword>
<dbReference type="EMBL" id="CP040442">
    <property type="protein sequence ID" value="QOW09718.1"/>
    <property type="molecule type" value="Genomic_DNA"/>
</dbReference>
<reference evidence="2 3" key="1">
    <citation type="submission" date="2019-05" db="EMBL/GenBank/DDBJ databases">
        <title>Chryseobacterium sp. isolated from King George Island, maritime Antarctica.</title>
        <authorList>
            <person name="Peng X."/>
        </authorList>
    </citation>
    <scope>NUCLEOTIDE SEQUENCE [LARGE SCALE GENOMIC DNA]</scope>
    <source>
        <strain evidence="2 3">7-3A</strain>
    </source>
</reference>
<evidence type="ECO:0000256" key="1">
    <source>
        <dbReference type="SAM" id="Phobius"/>
    </source>
</evidence>
<feature type="transmembrane region" description="Helical" evidence="1">
    <location>
        <begin position="75"/>
        <end position="96"/>
    </location>
</feature>
<dbReference type="Proteomes" id="UP000594195">
    <property type="component" value="Chromosome"/>
</dbReference>
<keyword evidence="3" id="KW-1185">Reference proteome</keyword>